<organism evidence="2 3">
    <name type="scientific">Rhodococcoides kyotonense</name>
    <dbReference type="NCBI Taxonomy" id="398843"/>
    <lineage>
        <taxon>Bacteria</taxon>
        <taxon>Bacillati</taxon>
        <taxon>Actinomycetota</taxon>
        <taxon>Actinomycetes</taxon>
        <taxon>Mycobacteriales</taxon>
        <taxon>Nocardiaceae</taxon>
        <taxon>Rhodococcoides</taxon>
    </lineage>
</organism>
<evidence type="ECO:0000313" key="2">
    <source>
        <dbReference type="EMBL" id="SNT46772.1"/>
    </source>
</evidence>
<dbReference type="RefSeq" id="WP_281254461.1">
    <property type="nucleotide sequence ID" value="NZ_FZOW01000023.1"/>
</dbReference>
<keyword evidence="1" id="KW-1133">Transmembrane helix</keyword>
<sequence>MSFKQMNLNGWIFGTDVGYVATIGFLLALSLVGLLLAGLI</sequence>
<evidence type="ECO:0000256" key="1">
    <source>
        <dbReference type="SAM" id="Phobius"/>
    </source>
</evidence>
<keyword evidence="3" id="KW-1185">Reference proteome</keyword>
<accession>A0A239MX81</accession>
<evidence type="ECO:0000313" key="3">
    <source>
        <dbReference type="Proteomes" id="UP000198327"/>
    </source>
</evidence>
<name>A0A239MX81_9NOCA</name>
<dbReference type="Proteomes" id="UP000198327">
    <property type="component" value="Unassembled WGS sequence"/>
</dbReference>
<proteinExistence type="predicted"/>
<reference evidence="3" key="1">
    <citation type="submission" date="2017-06" db="EMBL/GenBank/DDBJ databases">
        <authorList>
            <person name="Varghese N."/>
            <person name="Submissions S."/>
        </authorList>
    </citation>
    <scope>NUCLEOTIDE SEQUENCE [LARGE SCALE GENOMIC DNA]</scope>
    <source>
        <strain evidence="3">JCM 23211</strain>
    </source>
</reference>
<gene>
    <name evidence="2" type="ORF">SAMN05421642_12358</name>
</gene>
<dbReference type="EMBL" id="FZOW01000023">
    <property type="protein sequence ID" value="SNT46772.1"/>
    <property type="molecule type" value="Genomic_DNA"/>
</dbReference>
<dbReference type="AlphaFoldDB" id="A0A239MX81"/>
<keyword evidence="1" id="KW-0472">Membrane</keyword>
<feature type="transmembrane region" description="Helical" evidence="1">
    <location>
        <begin position="20"/>
        <end position="39"/>
    </location>
</feature>
<protein>
    <submittedName>
        <fullName evidence="2">Uncharacterized protein</fullName>
    </submittedName>
</protein>
<keyword evidence="1" id="KW-0812">Transmembrane</keyword>